<dbReference type="Proteomes" id="UP001212401">
    <property type="component" value="Unassembled WGS sequence"/>
</dbReference>
<gene>
    <name evidence="2" type="ORF">L2504_02540</name>
    <name evidence="1" type="ORF">L2724_04955</name>
</gene>
<dbReference type="EMBL" id="JAKHMS010000003">
    <property type="protein sequence ID" value="MCZ3781029.1"/>
    <property type="molecule type" value="Genomic_DNA"/>
</dbReference>
<dbReference type="EMBL" id="JAKHPH010000009">
    <property type="protein sequence ID" value="MCZ3667634.1"/>
    <property type="molecule type" value="Genomic_DNA"/>
</dbReference>
<dbReference type="AlphaFoldDB" id="A0AAW5WT90"/>
<protein>
    <submittedName>
        <fullName evidence="1">Uncharacterized protein</fullName>
    </submittedName>
</protein>
<dbReference type="RefSeq" id="WP_003717255.1">
    <property type="nucleotide sequence ID" value="NZ_CAJFIS010000001.1"/>
</dbReference>
<proteinExistence type="predicted"/>
<sequence length="74" mass="8724">MITPITNHFQEDLTDIKFLLRSLKQLSTSTQELQNAAKGLEKYADGVNRLREQWQFKSQPHLEKIQQIIDKLKE</sequence>
<keyword evidence="4" id="KW-1185">Reference proteome</keyword>
<evidence type="ECO:0000313" key="2">
    <source>
        <dbReference type="EMBL" id="MCZ3781029.1"/>
    </source>
</evidence>
<dbReference type="Proteomes" id="UP001527392">
    <property type="component" value="Unassembled WGS sequence"/>
</dbReference>
<name>A0AAW5WT90_9LACO</name>
<accession>A0AAW5WT90</accession>
<dbReference type="GeneID" id="75082658"/>
<reference evidence="1 4" key="1">
    <citation type="submission" date="2022-01" db="EMBL/GenBank/DDBJ databases">
        <title>VMRC isolate genome collection.</title>
        <authorList>
            <person name="France M."/>
            <person name="Rutt L."/>
            <person name="Humphrys M."/>
            <person name="Ravel J."/>
        </authorList>
    </citation>
    <scope>NUCLEOTIDE SEQUENCE</scope>
    <source>
        <strain evidence="2 4">C0030B4</strain>
        <strain evidence="1">C0048A1</strain>
    </source>
</reference>
<evidence type="ECO:0000313" key="1">
    <source>
        <dbReference type="EMBL" id="MCZ3667634.1"/>
    </source>
</evidence>
<evidence type="ECO:0000313" key="4">
    <source>
        <dbReference type="Proteomes" id="UP001527392"/>
    </source>
</evidence>
<organism evidence="1 3">
    <name type="scientific">Limosilactobacillus vaginalis</name>
    <dbReference type="NCBI Taxonomy" id="1633"/>
    <lineage>
        <taxon>Bacteria</taxon>
        <taxon>Bacillati</taxon>
        <taxon>Bacillota</taxon>
        <taxon>Bacilli</taxon>
        <taxon>Lactobacillales</taxon>
        <taxon>Lactobacillaceae</taxon>
        <taxon>Limosilactobacillus</taxon>
    </lineage>
</organism>
<comment type="caution">
    <text evidence="1">The sequence shown here is derived from an EMBL/GenBank/DDBJ whole genome shotgun (WGS) entry which is preliminary data.</text>
</comment>
<evidence type="ECO:0000313" key="3">
    <source>
        <dbReference type="Proteomes" id="UP001212401"/>
    </source>
</evidence>